<name>A0A6N6N1C9_9BACT</name>
<dbReference type="PANTHER" id="PTHR48090:SF7">
    <property type="entry name" value="RFBJ PROTEIN"/>
    <property type="match status" value="1"/>
</dbReference>
<dbReference type="EMBL" id="WAIE01000004">
    <property type="protein sequence ID" value="KAB1441411.1"/>
    <property type="molecule type" value="Genomic_DNA"/>
</dbReference>
<evidence type="ECO:0000313" key="3">
    <source>
        <dbReference type="Proteomes" id="UP000438699"/>
    </source>
</evidence>
<reference evidence="2 3" key="1">
    <citation type="journal article" date="2017" name="Int. J. Syst. Evol. Microbiol.">
        <title>Desulfovibrio senegalensis sp. nov., a mesophilic sulfate reducer isolated from marine sediment.</title>
        <authorList>
            <person name="Thioye A."/>
            <person name="Gam Z.B.A."/>
            <person name="Mbengue M."/>
            <person name="Cayol J.L."/>
            <person name="Joseph-Bartoli M."/>
            <person name="Toure-Kane C."/>
            <person name="Labat M."/>
        </authorList>
    </citation>
    <scope>NUCLEOTIDE SEQUENCE [LARGE SCALE GENOMIC DNA]</scope>
    <source>
        <strain evidence="2 3">DSM 101509</strain>
    </source>
</reference>
<dbReference type="AlphaFoldDB" id="A0A6N6N1C9"/>
<comment type="caution">
    <text evidence="2">The sequence shown here is derived from an EMBL/GenBank/DDBJ whole genome shotgun (WGS) entry which is preliminary data.</text>
</comment>
<dbReference type="Gene3D" id="3.90.550.10">
    <property type="entry name" value="Spore Coat Polysaccharide Biosynthesis Protein SpsA, Chain A"/>
    <property type="match status" value="1"/>
</dbReference>
<dbReference type="RefSeq" id="WP_151151154.1">
    <property type="nucleotide sequence ID" value="NZ_WAIE01000004.1"/>
</dbReference>
<gene>
    <name evidence="2" type="ORF">F8A88_10725</name>
</gene>
<dbReference type="GO" id="GO:0016740">
    <property type="term" value="F:transferase activity"/>
    <property type="evidence" value="ECO:0007669"/>
    <property type="project" value="UniProtKB-KW"/>
</dbReference>
<keyword evidence="2" id="KW-0808">Transferase</keyword>
<dbReference type="InterPro" id="IPR001173">
    <property type="entry name" value="Glyco_trans_2-like"/>
</dbReference>
<keyword evidence="3" id="KW-1185">Reference proteome</keyword>
<evidence type="ECO:0000313" key="2">
    <source>
        <dbReference type="EMBL" id="KAB1441411.1"/>
    </source>
</evidence>
<dbReference type="PANTHER" id="PTHR48090">
    <property type="entry name" value="UNDECAPRENYL-PHOSPHATE 4-DEOXY-4-FORMAMIDO-L-ARABINOSE TRANSFERASE-RELATED"/>
    <property type="match status" value="1"/>
</dbReference>
<sequence>MTESHKSTIPASMKTAVIIPALNESGTVARVVSEAIEVIGHHVFVVDDASSDDTAATARAAGATVLCMPYGSGAWNSIQAGIMFCMQRGYQRFVTMDADGQHMAQSIRVISDCAEATRANVVLGSYPERGSRGRRLVWRMFNRISGLGLRDMTTGLKCYDRDAAGYLLSSETALLDYQDVGTLLVLRRRGMSIREVPVVMCMREDGCSRVFSSWLAVFEYMLKSMLWILSDKIMSGTDNDHSWETYHDV</sequence>
<dbReference type="InterPro" id="IPR029044">
    <property type="entry name" value="Nucleotide-diphossugar_trans"/>
</dbReference>
<dbReference type="OrthoDB" id="9811884at2"/>
<dbReference type="SUPFAM" id="SSF53448">
    <property type="entry name" value="Nucleotide-diphospho-sugar transferases"/>
    <property type="match status" value="1"/>
</dbReference>
<organism evidence="2 3">
    <name type="scientific">Pseudodesulfovibrio senegalensis</name>
    <dbReference type="NCBI Taxonomy" id="1721087"/>
    <lineage>
        <taxon>Bacteria</taxon>
        <taxon>Pseudomonadati</taxon>
        <taxon>Thermodesulfobacteriota</taxon>
        <taxon>Desulfovibrionia</taxon>
        <taxon>Desulfovibrionales</taxon>
        <taxon>Desulfovibrionaceae</taxon>
    </lineage>
</organism>
<dbReference type="Proteomes" id="UP000438699">
    <property type="component" value="Unassembled WGS sequence"/>
</dbReference>
<evidence type="ECO:0000259" key="1">
    <source>
        <dbReference type="Pfam" id="PF00535"/>
    </source>
</evidence>
<accession>A0A6N6N1C9</accession>
<dbReference type="CDD" id="cd04179">
    <property type="entry name" value="DPM_DPG-synthase_like"/>
    <property type="match status" value="1"/>
</dbReference>
<feature type="domain" description="Glycosyltransferase 2-like" evidence="1">
    <location>
        <begin position="17"/>
        <end position="141"/>
    </location>
</feature>
<dbReference type="Pfam" id="PF00535">
    <property type="entry name" value="Glycos_transf_2"/>
    <property type="match status" value="1"/>
</dbReference>
<protein>
    <submittedName>
        <fullName evidence="2">Glycosyltransferase family 2 protein</fullName>
    </submittedName>
</protein>
<proteinExistence type="predicted"/>
<dbReference type="InterPro" id="IPR050256">
    <property type="entry name" value="Glycosyltransferase_2"/>
</dbReference>